<name>A0A2H0V5K6_9BACT</name>
<dbReference type="EMBL" id="PFAP01000007">
    <property type="protein sequence ID" value="PIR94386.1"/>
    <property type="molecule type" value="Genomic_DNA"/>
</dbReference>
<protein>
    <recommendedName>
        <fullName evidence="2">Gcp-like domain-containing protein</fullName>
    </recommendedName>
</protein>
<dbReference type="Pfam" id="PF00814">
    <property type="entry name" value="TsaD"/>
    <property type="match status" value="1"/>
</dbReference>
<accession>A0A2H0V5K6</accession>
<evidence type="ECO:0000259" key="2">
    <source>
        <dbReference type="Pfam" id="PF00814"/>
    </source>
</evidence>
<gene>
    <name evidence="3" type="ORF">COT97_01615</name>
</gene>
<dbReference type="InterPro" id="IPR000905">
    <property type="entry name" value="Gcp-like_dom"/>
</dbReference>
<dbReference type="Proteomes" id="UP000229901">
    <property type="component" value="Unassembled WGS sequence"/>
</dbReference>
<dbReference type="AlphaFoldDB" id="A0A2H0V5K6"/>
<evidence type="ECO:0000313" key="3">
    <source>
        <dbReference type="EMBL" id="PIR94386.1"/>
    </source>
</evidence>
<dbReference type="SUPFAM" id="SSF53067">
    <property type="entry name" value="Actin-like ATPase domain"/>
    <property type="match status" value="1"/>
</dbReference>
<evidence type="ECO:0000256" key="1">
    <source>
        <dbReference type="SAM" id="Coils"/>
    </source>
</evidence>
<dbReference type="Gene3D" id="3.30.420.40">
    <property type="match status" value="1"/>
</dbReference>
<organism evidence="3 4">
    <name type="scientific">Candidatus Falkowbacteria bacterium CG10_big_fil_rev_8_21_14_0_10_39_11</name>
    <dbReference type="NCBI Taxonomy" id="1974565"/>
    <lineage>
        <taxon>Bacteria</taxon>
        <taxon>Candidatus Falkowiibacteriota</taxon>
    </lineage>
</organism>
<feature type="coiled-coil region" evidence="1">
    <location>
        <begin position="25"/>
        <end position="52"/>
    </location>
</feature>
<proteinExistence type="predicted"/>
<keyword evidence="1" id="KW-0175">Coiled coil</keyword>
<comment type="caution">
    <text evidence="3">The sequence shown here is derived from an EMBL/GenBank/DDBJ whole genome shotgun (WGS) entry which is preliminary data.</text>
</comment>
<reference evidence="4" key="1">
    <citation type="submission" date="2017-09" db="EMBL/GenBank/DDBJ databases">
        <title>Depth-based differentiation of microbial function through sediment-hosted aquifers and enrichment of novel symbionts in the deep terrestrial subsurface.</title>
        <authorList>
            <person name="Probst A.J."/>
            <person name="Ladd B."/>
            <person name="Jarett J.K."/>
            <person name="Geller-Mcgrath D.E."/>
            <person name="Sieber C.M.K."/>
            <person name="Emerson J.B."/>
            <person name="Anantharaman K."/>
            <person name="Thomas B.C."/>
            <person name="Malmstrom R."/>
            <person name="Stieglmeier M."/>
            <person name="Klingl A."/>
            <person name="Woyke T."/>
            <person name="Ryan C.M."/>
            <person name="Banfield J.F."/>
        </authorList>
    </citation>
    <scope>NUCLEOTIDE SEQUENCE [LARGE SCALE GENOMIC DNA]</scope>
</reference>
<sequence length="139" mass="15826">MNLVIATENNKYFAVGLGGRKLQSFEILEERYQQSERLLDEIEKIIKKDKNELSDLGRIIVVIGPGDFSALRIGVATANALAYSLGIEVVGVRLNTWWLYLSYEQRLKKVWKVGLRQAQADTSKVKWVEPEYGREPNIG</sequence>
<evidence type="ECO:0000313" key="4">
    <source>
        <dbReference type="Proteomes" id="UP000229901"/>
    </source>
</evidence>
<feature type="domain" description="Gcp-like" evidence="2">
    <location>
        <begin position="35"/>
        <end position="93"/>
    </location>
</feature>
<dbReference type="InterPro" id="IPR043129">
    <property type="entry name" value="ATPase_NBD"/>
</dbReference>